<dbReference type="GO" id="GO:0005634">
    <property type="term" value="C:nucleus"/>
    <property type="evidence" value="ECO:0007669"/>
    <property type="project" value="UniProtKB-SubCell"/>
</dbReference>
<evidence type="ECO:0000313" key="6">
    <source>
        <dbReference type="Proteomes" id="UP000036947"/>
    </source>
</evidence>
<dbReference type="AlphaFoldDB" id="A0A0L0NEG1"/>
<dbReference type="CDD" id="cd12148">
    <property type="entry name" value="fungal_TF_MHR"/>
    <property type="match status" value="1"/>
</dbReference>
<keyword evidence="6" id="KW-1185">Reference proteome</keyword>
<dbReference type="EMBL" id="LFRF01000006">
    <property type="protein sequence ID" value="KND92120.1"/>
    <property type="molecule type" value="Genomic_DNA"/>
</dbReference>
<evidence type="ECO:0000256" key="1">
    <source>
        <dbReference type="ARBA" id="ARBA00004123"/>
    </source>
</evidence>
<gene>
    <name evidence="5" type="ORF">TOPH_02908</name>
</gene>
<evidence type="ECO:0000259" key="4">
    <source>
        <dbReference type="PROSITE" id="PS50048"/>
    </source>
</evidence>
<comment type="caution">
    <text evidence="5">The sequence shown here is derived from an EMBL/GenBank/DDBJ whole genome shotgun (WGS) entry which is preliminary data.</text>
</comment>
<dbReference type="InterPro" id="IPR050613">
    <property type="entry name" value="Sec_Metabolite_Reg"/>
</dbReference>
<organism evidence="5 6">
    <name type="scientific">Tolypocladium ophioglossoides (strain CBS 100239)</name>
    <name type="common">Snaketongue truffleclub</name>
    <name type="synonym">Elaphocordyceps ophioglossoides</name>
    <dbReference type="NCBI Taxonomy" id="1163406"/>
    <lineage>
        <taxon>Eukaryota</taxon>
        <taxon>Fungi</taxon>
        <taxon>Dikarya</taxon>
        <taxon>Ascomycota</taxon>
        <taxon>Pezizomycotina</taxon>
        <taxon>Sordariomycetes</taxon>
        <taxon>Hypocreomycetidae</taxon>
        <taxon>Hypocreales</taxon>
        <taxon>Ophiocordycipitaceae</taxon>
        <taxon>Tolypocladium</taxon>
    </lineage>
</organism>
<dbReference type="GO" id="GO:0008270">
    <property type="term" value="F:zinc ion binding"/>
    <property type="evidence" value="ECO:0007669"/>
    <property type="project" value="InterPro"/>
</dbReference>
<comment type="subcellular location">
    <subcellularLocation>
        <location evidence="1">Nucleus</location>
    </subcellularLocation>
</comment>
<dbReference type="Gene3D" id="4.10.240.10">
    <property type="entry name" value="Zn(2)-C6 fungal-type DNA-binding domain"/>
    <property type="match status" value="1"/>
</dbReference>
<dbReference type="SUPFAM" id="SSF57701">
    <property type="entry name" value="Zn2/Cys6 DNA-binding domain"/>
    <property type="match status" value="1"/>
</dbReference>
<dbReference type="PROSITE" id="PS50048">
    <property type="entry name" value="ZN2_CY6_FUNGAL_2"/>
    <property type="match status" value="1"/>
</dbReference>
<dbReference type="PROSITE" id="PS00463">
    <property type="entry name" value="ZN2_CY6_FUNGAL_1"/>
    <property type="match status" value="1"/>
</dbReference>
<dbReference type="OrthoDB" id="3014581at2759"/>
<evidence type="ECO:0000256" key="3">
    <source>
        <dbReference type="SAM" id="MobiDB-lite"/>
    </source>
</evidence>
<reference evidence="5 6" key="1">
    <citation type="journal article" date="2015" name="BMC Genomics">
        <title>The genome of the truffle-parasite Tolypocladium ophioglossoides and the evolution of antifungal peptaibiotics.</title>
        <authorList>
            <person name="Quandt C.A."/>
            <person name="Bushley K.E."/>
            <person name="Spatafora J.W."/>
        </authorList>
    </citation>
    <scope>NUCLEOTIDE SEQUENCE [LARGE SCALE GENOMIC DNA]</scope>
    <source>
        <strain evidence="5 6">CBS 100239</strain>
    </source>
</reference>
<evidence type="ECO:0000313" key="5">
    <source>
        <dbReference type="EMBL" id="KND92120.1"/>
    </source>
</evidence>
<protein>
    <recommendedName>
        <fullName evidence="4">Zn(2)-C6 fungal-type domain-containing protein</fullName>
    </recommendedName>
</protein>
<dbReference type="InterPro" id="IPR001138">
    <property type="entry name" value="Zn2Cys6_DnaBD"/>
</dbReference>
<dbReference type="CDD" id="cd00067">
    <property type="entry name" value="GAL4"/>
    <property type="match status" value="1"/>
</dbReference>
<dbReference type="Proteomes" id="UP000036947">
    <property type="component" value="Unassembled WGS sequence"/>
</dbReference>
<sequence length="726" mass="82725">MKRSHPEAESPKRSAWQQPASCEFCRLKKIRCDKKRPCSNCTSRHLSCRYALSDANTELIENRSDIIIHSDTILKLERHVLDIHDRLKKLEHSLLNGPGTVTNPNQKPLIPRHQRSVGEKFFEKDIHATWENLEAIAASPHSEFEADSRGHRPASDLPLPASVLPARVATRTQHQDFPTTDERDSSHDARKLLVQLPNVYTARLLFQHYVQMLDCLHREIHVPSTRVILETAYTQLSNSQEVSRETLAFFFSIFASSAFHVCHGQSHSACEDLKGTSRWYSVWKETALGLMMMKDEIVSMSVVSLQSISIMLYLIWDSEGQSPTFHALRSIAYMKAVQMKIHRLDADKTCRDGDIVQNEIKRRLWWHLASTDWLVASIPGPQEGIYSFSPKQMRVKYPANLDDEDILPRIPPAEARPEDQPTSMSFFIQRIKFAELCREVIECLQSSDRSTDTPNYELVVQLGDRLRSFQDSLPWFFRMDEQSMNQTAVLASHRPYIIRQKHVLLYGFYSRLGRLHRPFIARGLRDPDFSVSRTVAVSCAENLLRLRDMAEPGDLCPYVRSYSMDQHLFGALMLLAIDIMVDEDEARAQSRKNELMDTCTVLKEKQRSLNPSGNGVICAIDKLMGILQRPGQNYRPHTSSVNDELARHRSGKLMSPRGVETTTETYNKCSAHDNGHVSAPGHVSHPDGTSLQALGNQDGDESWEELFGTLSRSLDLYGDAFSAEWL</sequence>
<dbReference type="Pfam" id="PF00172">
    <property type="entry name" value="Zn_clus"/>
    <property type="match status" value="1"/>
</dbReference>
<evidence type="ECO:0000256" key="2">
    <source>
        <dbReference type="ARBA" id="ARBA00023242"/>
    </source>
</evidence>
<name>A0A0L0NEG1_TOLOC</name>
<dbReference type="PANTHER" id="PTHR31001:SF90">
    <property type="entry name" value="CENTROMERE DNA-BINDING PROTEIN COMPLEX CBF3 SUBUNIT B"/>
    <property type="match status" value="1"/>
</dbReference>
<feature type="region of interest" description="Disordered" evidence="3">
    <location>
        <begin position="670"/>
        <end position="696"/>
    </location>
</feature>
<feature type="domain" description="Zn(2)-C6 fungal-type" evidence="4">
    <location>
        <begin position="21"/>
        <end position="50"/>
    </location>
</feature>
<proteinExistence type="predicted"/>
<keyword evidence="2" id="KW-0539">Nucleus</keyword>
<dbReference type="PANTHER" id="PTHR31001">
    <property type="entry name" value="UNCHARACTERIZED TRANSCRIPTIONAL REGULATORY PROTEIN"/>
    <property type="match status" value="1"/>
</dbReference>
<dbReference type="GO" id="GO:0000981">
    <property type="term" value="F:DNA-binding transcription factor activity, RNA polymerase II-specific"/>
    <property type="evidence" value="ECO:0007669"/>
    <property type="project" value="InterPro"/>
</dbReference>
<dbReference type="InterPro" id="IPR036864">
    <property type="entry name" value="Zn2-C6_fun-type_DNA-bd_sf"/>
</dbReference>
<dbReference type="SMART" id="SM00066">
    <property type="entry name" value="GAL4"/>
    <property type="match status" value="1"/>
</dbReference>
<accession>A0A0L0NEG1</accession>
<dbReference type="STRING" id="1163406.A0A0L0NEG1"/>